<comment type="caution">
    <text evidence="1">The sequence shown here is derived from an EMBL/GenBank/DDBJ whole genome shotgun (WGS) entry which is preliminary data.</text>
</comment>
<organism evidence="1 2">
    <name type="scientific">Denitromonas halophila</name>
    <dbReference type="NCBI Taxonomy" id="1629404"/>
    <lineage>
        <taxon>Bacteria</taxon>
        <taxon>Pseudomonadati</taxon>
        <taxon>Pseudomonadota</taxon>
        <taxon>Betaproteobacteria</taxon>
        <taxon>Rhodocyclales</taxon>
        <taxon>Zoogloeaceae</taxon>
        <taxon>Denitromonas</taxon>
    </lineage>
</organism>
<evidence type="ECO:0000313" key="1">
    <source>
        <dbReference type="EMBL" id="TVO58235.1"/>
    </source>
</evidence>
<dbReference type="RefSeq" id="WP_144308708.1">
    <property type="nucleotide sequence ID" value="NZ_VMNK01000004.1"/>
</dbReference>
<dbReference type="Proteomes" id="UP000319502">
    <property type="component" value="Unassembled WGS sequence"/>
</dbReference>
<reference evidence="1 2" key="1">
    <citation type="submission" date="2019-07" db="EMBL/GenBank/DDBJ databases">
        <title>The pathways for chlorine oxyanion respiration interact through the shared metabolite chlorate.</title>
        <authorList>
            <person name="Barnum T.P."/>
            <person name="Cheng Y."/>
            <person name="Hill K.A."/>
            <person name="Lucas L.N."/>
            <person name="Carlson H.K."/>
            <person name="Coates J.D."/>
        </authorList>
    </citation>
    <scope>NUCLEOTIDE SEQUENCE [LARGE SCALE GENOMIC DNA]</scope>
    <source>
        <strain evidence="1 2">SFB-3</strain>
    </source>
</reference>
<evidence type="ECO:0000313" key="2">
    <source>
        <dbReference type="Proteomes" id="UP000319502"/>
    </source>
</evidence>
<sequence>MSEPLMQDAGPAASVLAWLAGEPADDPVEGLQELSDKLDELMRAELTPVQLHRGVELFFMRVRDVREVLVPRLVERALPLPSKIFNAVSRLESICLVLAKGYERVMADLGTGVVTQRRRPEVLATQALTLLGDVLWLAGMKGATPRAGLWSEAHRIFGNAAITAGSAALPAEIPRGQVQTAYKRLLALAAAQPEALTARELDWTVRYLEQCAWRSELSPNPRTDIETWDYWIDPAQDVGPIAMVRRAPPPVDGMLYFSAAELARGATGHLERLEAALDGGGEVVPGADLPELPAGLPPGEISKLLRCLRERWAMPPRREQLRRRCQYDVEVCVGLRSIWKLKHAGESAADIVSWRVLNESPGGYAIMSIEANTGSLSAGMAMAVRRATDSAWSICVVRWVRSDSPTQVELGLQTISSAATPVRIGFRGGEGPGEMVPALVLPPVAAVRRHQAILAPAGAYRSRRFLLVHESERIYVAQGRLLSLDMQTSSVELFQFEYDPYPL</sequence>
<evidence type="ECO:0008006" key="3">
    <source>
        <dbReference type="Google" id="ProtNLM"/>
    </source>
</evidence>
<name>A0A557QZA6_9RHOO</name>
<keyword evidence="2" id="KW-1185">Reference proteome</keyword>
<proteinExistence type="predicted"/>
<protein>
    <recommendedName>
        <fullName evidence="3">GTPase</fullName>
    </recommendedName>
</protein>
<accession>A0A557QZA6</accession>
<dbReference type="OrthoDB" id="5297707at2"/>
<dbReference type="EMBL" id="VMNK01000004">
    <property type="protein sequence ID" value="TVO58235.1"/>
    <property type="molecule type" value="Genomic_DNA"/>
</dbReference>
<dbReference type="AlphaFoldDB" id="A0A557QZA6"/>
<gene>
    <name evidence="1" type="ORF">FHP91_05855</name>
</gene>